<dbReference type="EMBL" id="JAVDTR010000008">
    <property type="protein sequence ID" value="MDR6724644.1"/>
    <property type="molecule type" value="Genomic_DNA"/>
</dbReference>
<evidence type="ECO:0000313" key="1">
    <source>
        <dbReference type="EMBL" id="MDR6724644.1"/>
    </source>
</evidence>
<dbReference type="RefSeq" id="WP_310141157.1">
    <property type="nucleotide sequence ID" value="NZ_JAVDTR010000008.1"/>
</dbReference>
<proteinExistence type="predicted"/>
<name>A0AAP5H1L3_PAEAM</name>
<dbReference type="AlphaFoldDB" id="A0AAP5H1L3"/>
<sequence>MEEEQQRLYDTALEEIEGNKGEEYSYDDARELVDQGKTMASGPWRMKVDDRGRLWLGQLLIDLSYQWIMPTYIPPVLLLKSWHKVTRA</sequence>
<comment type="caution">
    <text evidence="1">The sequence shown here is derived from an EMBL/GenBank/DDBJ whole genome shotgun (WGS) entry which is preliminary data.</text>
</comment>
<accession>A0AAP5H1L3</accession>
<reference evidence="1" key="1">
    <citation type="submission" date="2023-07" db="EMBL/GenBank/DDBJ databases">
        <title>Sorghum-associated microbial communities from plants grown in Nebraska, USA.</title>
        <authorList>
            <person name="Schachtman D."/>
        </authorList>
    </citation>
    <scope>NUCLEOTIDE SEQUENCE</scope>
    <source>
        <strain evidence="1">BE80</strain>
    </source>
</reference>
<organism evidence="1 2">
    <name type="scientific">Paenibacillus amylolyticus</name>
    <dbReference type="NCBI Taxonomy" id="1451"/>
    <lineage>
        <taxon>Bacteria</taxon>
        <taxon>Bacillati</taxon>
        <taxon>Bacillota</taxon>
        <taxon>Bacilli</taxon>
        <taxon>Bacillales</taxon>
        <taxon>Paenibacillaceae</taxon>
        <taxon>Paenibacillus</taxon>
    </lineage>
</organism>
<protein>
    <submittedName>
        <fullName evidence="1">Uncharacterized protein</fullName>
    </submittedName>
</protein>
<dbReference type="Proteomes" id="UP001254832">
    <property type="component" value="Unassembled WGS sequence"/>
</dbReference>
<gene>
    <name evidence="1" type="ORF">J2W91_003112</name>
</gene>
<evidence type="ECO:0000313" key="2">
    <source>
        <dbReference type="Proteomes" id="UP001254832"/>
    </source>
</evidence>